<gene>
    <name evidence="7" type="ORF">M0R45_018671</name>
</gene>
<sequence>MKEDKEKVSSGYKKFLEMKLKDMKAKKKMNKFDQKAMKELEVVWSHLNDYEQATCDKIASKKKKDQKFQDLVNDLSNDLTHVKAEGLRWLKEYGKYPVSESKKQYVESEGANDVKSDIHSETPSLIVLGSNLNNYAPQPQPEDNVKGMRMHHSDIEKEASNCSRSPLGNRVNAPEKDTISRGAKKKSALHVRSLFPPILVFNPKDYVKNVKSFSERKRKFKFGNYYLKNYISDNEATILKFLFAGKSLTESEKRFQVATYGHFSVSRGEIRCLTPLTYVSDDVINVAAEYLSLTNHTSWFFPTYFSQKAKAVDDSGQIPIIKWVEDMRRICRLEKFAKRMDTCERIFVPIHDDMGVKKDSGHWLLMVVNIKQRKAELWDSSPGETESLQRRLESAKISLKFIYDYFFEDILDCSNCKELNIESYELVISKSCPRQPNGHDCGIYVVRNMQFYGIDWSQSFNSEEQRVSLALELVNRPSNLVLNDLKAEVEKFRRASNIKNIAAALVHGKTQRKQSCPNNSDSDSIPQKFCKVTVGSNHNRRRRR</sequence>
<evidence type="ECO:0000256" key="2">
    <source>
        <dbReference type="ARBA" id="ARBA00022670"/>
    </source>
</evidence>
<dbReference type="InterPro" id="IPR038765">
    <property type="entry name" value="Papain-like_cys_pep_sf"/>
</dbReference>
<evidence type="ECO:0000313" key="7">
    <source>
        <dbReference type="EMBL" id="KAK9931395.1"/>
    </source>
</evidence>
<dbReference type="PANTHER" id="PTHR12606">
    <property type="entry name" value="SENTRIN/SUMO-SPECIFIC PROTEASE"/>
    <property type="match status" value="1"/>
</dbReference>
<dbReference type="Proteomes" id="UP001457282">
    <property type="component" value="Unassembled WGS sequence"/>
</dbReference>
<keyword evidence="3" id="KW-0378">Hydrolase</keyword>
<dbReference type="GO" id="GO:0006508">
    <property type="term" value="P:proteolysis"/>
    <property type="evidence" value="ECO:0007669"/>
    <property type="project" value="UniProtKB-KW"/>
</dbReference>
<evidence type="ECO:0000313" key="8">
    <source>
        <dbReference type="Proteomes" id="UP001457282"/>
    </source>
</evidence>
<dbReference type="InterPro" id="IPR003653">
    <property type="entry name" value="Peptidase_C48_C"/>
</dbReference>
<keyword evidence="4" id="KW-0788">Thiol protease</keyword>
<dbReference type="GO" id="GO:0016926">
    <property type="term" value="P:protein desumoylation"/>
    <property type="evidence" value="ECO:0007669"/>
    <property type="project" value="TreeGrafter"/>
</dbReference>
<dbReference type="PROSITE" id="PS50600">
    <property type="entry name" value="ULP_PROTEASE"/>
    <property type="match status" value="1"/>
</dbReference>
<evidence type="ECO:0000256" key="5">
    <source>
        <dbReference type="SAM" id="MobiDB-lite"/>
    </source>
</evidence>
<dbReference type="SUPFAM" id="SSF54001">
    <property type="entry name" value="Cysteine proteinases"/>
    <property type="match status" value="1"/>
</dbReference>
<accession>A0AAW1X6Y4</accession>
<evidence type="ECO:0000256" key="1">
    <source>
        <dbReference type="ARBA" id="ARBA00005234"/>
    </source>
</evidence>
<reference evidence="7 8" key="1">
    <citation type="journal article" date="2023" name="G3 (Bethesda)">
        <title>A chromosome-length genome assembly and annotation of blackberry (Rubus argutus, cv. 'Hillquist').</title>
        <authorList>
            <person name="Bruna T."/>
            <person name="Aryal R."/>
            <person name="Dudchenko O."/>
            <person name="Sargent D.J."/>
            <person name="Mead D."/>
            <person name="Buti M."/>
            <person name="Cavallini A."/>
            <person name="Hytonen T."/>
            <person name="Andres J."/>
            <person name="Pham M."/>
            <person name="Weisz D."/>
            <person name="Mascagni F."/>
            <person name="Usai G."/>
            <person name="Natali L."/>
            <person name="Bassil N."/>
            <person name="Fernandez G.E."/>
            <person name="Lomsadze A."/>
            <person name="Armour M."/>
            <person name="Olukolu B."/>
            <person name="Poorten T."/>
            <person name="Britton C."/>
            <person name="Davik J."/>
            <person name="Ashrafi H."/>
            <person name="Aiden E.L."/>
            <person name="Borodovsky M."/>
            <person name="Worthington M."/>
        </authorList>
    </citation>
    <scope>NUCLEOTIDE SEQUENCE [LARGE SCALE GENOMIC DNA]</scope>
    <source>
        <strain evidence="7">PI 553951</strain>
    </source>
</reference>
<keyword evidence="8" id="KW-1185">Reference proteome</keyword>
<dbReference type="AlphaFoldDB" id="A0AAW1X6Y4"/>
<comment type="caution">
    <text evidence="7">The sequence shown here is derived from an EMBL/GenBank/DDBJ whole genome shotgun (WGS) entry which is preliminary data.</text>
</comment>
<evidence type="ECO:0000256" key="3">
    <source>
        <dbReference type="ARBA" id="ARBA00022801"/>
    </source>
</evidence>
<comment type="similarity">
    <text evidence="1">Belongs to the peptidase C48 family.</text>
</comment>
<organism evidence="7 8">
    <name type="scientific">Rubus argutus</name>
    <name type="common">Southern blackberry</name>
    <dbReference type="NCBI Taxonomy" id="59490"/>
    <lineage>
        <taxon>Eukaryota</taxon>
        <taxon>Viridiplantae</taxon>
        <taxon>Streptophyta</taxon>
        <taxon>Embryophyta</taxon>
        <taxon>Tracheophyta</taxon>
        <taxon>Spermatophyta</taxon>
        <taxon>Magnoliopsida</taxon>
        <taxon>eudicotyledons</taxon>
        <taxon>Gunneridae</taxon>
        <taxon>Pentapetalae</taxon>
        <taxon>rosids</taxon>
        <taxon>fabids</taxon>
        <taxon>Rosales</taxon>
        <taxon>Rosaceae</taxon>
        <taxon>Rosoideae</taxon>
        <taxon>Rosoideae incertae sedis</taxon>
        <taxon>Rubus</taxon>
    </lineage>
</organism>
<feature type="domain" description="Ubiquitin-like protease family profile" evidence="6">
    <location>
        <begin position="263"/>
        <end position="452"/>
    </location>
</feature>
<dbReference type="Gene3D" id="3.40.395.10">
    <property type="entry name" value="Adenoviral Proteinase, Chain A"/>
    <property type="match status" value="1"/>
</dbReference>
<dbReference type="Pfam" id="PF02902">
    <property type="entry name" value="Peptidase_C48"/>
    <property type="match status" value="1"/>
</dbReference>
<proteinExistence type="inferred from homology"/>
<evidence type="ECO:0000259" key="6">
    <source>
        <dbReference type="PROSITE" id="PS50600"/>
    </source>
</evidence>
<evidence type="ECO:0000256" key="4">
    <source>
        <dbReference type="ARBA" id="ARBA00022807"/>
    </source>
</evidence>
<keyword evidence="2" id="KW-0645">Protease</keyword>
<feature type="region of interest" description="Disordered" evidence="5">
    <location>
        <begin position="158"/>
        <end position="182"/>
    </location>
</feature>
<dbReference type="GO" id="GO:0016929">
    <property type="term" value="F:deSUMOylase activity"/>
    <property type="evidence" value="ECO:0007669"/>
    <property type="project" value="TreeGrafter"/>
</dbReference>
<dbReference type="EMBL" id="JBEDUW010000004">
    <property type="protein sequence ID" value="KAK9931395.1"/>
    <property type="molecule type" value="Genomic_DNA"/>
</dbReference>
<dbReference type="PANTHER" id="PTHR12606:SF157">
    <property type="entry name" value="OS06G0122600 PROTEIN"/>
    <property type="match status" value="1"/>
</dbReference>
<name>A0AAW1X6Y4_RUBAR</name>
<dbReference type="GO" id="GO:0005634">
    <property type="term" value="C:nucleus"/>
    <property type="evidence" value="ECO:0007669"/>
    <property type="project" value="TreeGrafter"/>
</dbReference>
<protein>
    <recommendedName>
        <fullName evidence="6">Ubiquitin-like protease family profile domain-containing protein</fullName>
    </recommendedName>
</protein>